<name>A0A2N5C3I6_9BURK</name>
<keyword evidence="3" id="KW-0804">Transcription</keyword>
<evidence type="ECO:0000256" key="2">
    <source>
        <dbReference type="ARBA" id="ARBA00023125"/>
    </source>
</evidence>
<reference evidence="5 6" key="1">
    <citation type="submission" date="2017-12" db="EMBL/GenBank/DDBJ databases">
        <title>Genome sequence of the active heterotrophic nitrifier-denitrifier, Cupriavidus pauculus UM1.</title>
        <authorList>
            <person name="Putonti C."/>
            <person name="Castignetti D."/>
        </authorList>
    </citation>
    <scope>NUCLEOTIDE SEQUENCE [LARGE SCALE GENOMIC DNA]</scope>
    <source>
        <strain evidence="5 6">UM1</strain>
    </source>
</reference>
<evidence type="ECO:0000256" key="1">
    <source>
        <dbReference type="ARBA" id="ARBA00023015"/>
    </source>
</evidence>
<proteinExistence type="predicted"/>
<sequence>MKLAKSANALAGHNAGDAKFASVERYSSVARTVEILSDAWGFLVLRECFFGVRRFEQFQALLQVPRTTLVQRLTKLTELGILTKVPVGGRHEYRFTDAGRDLYPTMLSLLAFGDKWLAGDGLPPLQLFHKSCGHSCSPRVACSHCNQSIEAKRVRYRDGPGAGSEVRTEVRKRSRRTSDPAVLERVRPCSVARTLQIIGDRWSFLVIREFFYGVRRFDEFQSRLGIATNILADRLQRLTEEGVITKRQYQERPARFEYLMTEMGIDLYGAMLVMMRWGDKWLSGGKPPLTLRHSDCDHDFYAKVVCTQCGEELNPRDVSYTLRYQLNAPLSAAA</sequence>
<dbReference type="GO" id="GO:0003677">
    <property type="term" value="F:DNA binding"/>
    <property type="evidence" value="ECO:0007669"/>
    <property type="project" value="UniProtKB-KW"/>
</dbReference>
<dbReference type="PANTHER" id="PTHR33204:SF18">
    <property type="entry name" value="TRANSCRIPTIONAL REGULATORY PROTEIN"/>
    <property type="match status" value="1"/>
</dbReference>
<gene>
    <name evidence="5" type="ORF">CYJ10_30780</name>
</gene>
<evidence type="ECO:0000313" key="5">
    <source>
        <dbReference type="EMBL" id="PLP96768.1"/>
    </source>
</evidence>
<comment type="caution">
    <text evidence="5">The sequence shown here is derived from an EMBL/GenBank/DDBJ whole genome shotgun (WGS) entry which is preliminary data.</text>
</comment>
<dbReference type="OrthoDB" id="9807069at2"/>
<feature type="domain" description="HTH hxlR-type" evidence="4">
    <location>
        <begin position="189"/>
        <end position="286"/>
    </location>
</feature>
<evidence type="ECO:0000313" key="6">
    <source>
        <dbReference type="Proteomes" id="UP000234341"/>
    </source>
</evidence>
<dbReference type="PROSITE" id="PS51118">
    <property type="entry name" value="HTH_HXLR"/>
    <property type="match status" value="2"/>
</dbReference>
<accession>A0A2N5C3I6</accession>
<keyword evidence="2" id="KW-0238">DNA-binding</keyword>
<dbReference type="RefSeq" id="WP_101685227.1">
    <property type="nucleotide sequence ID" value="NZ_PJRP01000023.1"/>
</dbReference>
<dbReference type="Pfam" id="PF01638">
    <property type="entry name" value="HxlR"/>
    <property type="match status" value="2"/>
</dbReference>
<feature type="domain" description="HTH hxlR-type" evidence="4">
    <location>
        <begin position="27"/>
        <end position="121"/>
    </location>
</feature>
<dbReference type="InterPro" id="IPR036390">
    <property type="entry name" value="WH_DNA-bd_sf"/>
</dbReference>
<organism evidence="5 6">
    <name type="scientific">Cupriavidus pauculus</name>
    <dbReference type="NCBI Taxonomy" id="82633"/>
    <lineage>
        <taxon>Bacteria</taxon>
        <taxon>Pseudomonadati</taxon>
        <taxon>Pseudomonadota</taxon>
        <taxon>Betaproteobacteria</taxon>
        <taxon>Burkholderiales</taxon>
        <taxon>Burkholderiaceae</taxon>
        <taxon>Cupriavidus</taxon>
    </lineage>
</organism>
<dbReference type="SUPFAM" id="SSF46785">
    <property type="entry name" value="Winged helix' DNA-binding domain"/>
    <property type="match status" value="2"/>
</dbReference>
<dbReference type="Proteomes" id="UP000234341">
    <property type="component" value="Unassembled WGS sequence"/>
</dbReference>
<keyword evidence="1" id="KW-0805">Transcription regulation</keyword>
<dbReference type="Gene3D" id="1.10.10.10">
    <property type="entry name" value="Winged helix-like DNA-binding domain superfamily/Winged helix DNA-binding domain"/>
    <property type="match status" value="2"/>
</dbReference>
<dbReference type="InterPro" id="IPR036388">
    <property type="entry name" value="WH-like_DNA-bd_sf"/>
</dbReference>
<dbReference type="InterPro" id="IPR002577">
    <property type="entry name" value="HTH_HxlR"/>
</dbReference>
<dbReference type="EMBL" id="PJRP01000023">
    <property type="protein sequence ID" value="PLP96768.1"/>
    <property type="molecule type" value="Genomic_DNA"/>
</dbReference>
<protein>
    <submittedName>
        <fullName evidence="5">Transcriptional regulator</fullName>
    </submittedName>
</protein>
<dbReference type="AlphaFoldDB" id="A0A2N5C3I6"/>
<dbReference type="PANTHER" id="PTHR33204">
    <property type="entry name" value="TRANSCRIPTIONAL REGULATOR, MARR FAMILY"/>
    <property type="match status" value="1"/>
</dbReference>
<evidence type="ECO:0000259" key="4">
    <source>
        <dbReference type="PROSITE" id="PS51118"/>
    </source>
</evidence>
<evidence type="ECO:0000256" key="3">
    <source>
        <dbReference type="ARBA" id="ARBA00023163"/>
    </source>
</evidence>